<name>A0ABQ0DPN1_9EUKA</name>
<organism evidence="1 2">
    <name type="scientific">Entamoeba nuttalli</name>
    <dbReference type="NCBI Taxonomy" id="412467"/>
    <lineage>
        <taxon>Eukaryota</taxon>
        <taxon>Amoebozoa</taxon>
        <taxon>Evosea</taxon>
        <taxon>Archamoebae</taxon>
        <taxon>Mastigamoebida</taxon>
        <taxon>Entamoebidae</taxon>
        <taxon>Entamoeba</taxon>
    </lineage>
</organism>
<dbReference type="Proteomes" id="UP001628156">
    <property type="component" value="Unassembled WGS sequence"/>
</dbReference>
<reference evidence="1 2" key="1">
    <citation type="journal article" date="2019" name="PLoS Negl. Trop. Dis.">
        <title>Whole genome sequencing of Entamoeba nuttalli reveals mammalian host-related molecular signatures and a novel octapeptide-repeat surface protein.</title>
        <authorList>
            <person name="Tanaka M."/>
            <person name="Makiuchi T."/>
            <person name="Komiyama T."/>
            <person name="Shiina T."/>
            <person name="Osaki K."/>
            <person name="Tachibana H."/>
        </authorList>
    </citation>
    <scope>NUCLEOTIDE SEQUENCE [LARGE SCALE GENOMIC DNA]</scope>
    <source>
        <strain evidence="1 2">P19-061405</strain>
    </source>
</reference>
<protein>
    <submittedName>
        <fullName evidence="1">Uncharacterized protein</fullName>
    </submittedName>
</protein>
<dbReference type="EMBL" id="BAAFRS010000219">
    <property type="protein sequence ID" value="GAB1224794.1"/>
    <property type="molecule type" value="Genomic_DNA"/>
</dbReference>
<evidence type="ECO:0000313" key="1">
    <source>
        <dbReference type="EMBL" id="GAB1224794.1"/>
    </source>
</evidence>
<keyword evidence="2" id="KW-1185">Reference proteome</keyword>
<sequence length="94" mass="10709">MNIPNNTMNHNPKKLIILSTSSQLETQLYEEHLKCTSCQSTPREKDVTPRDFFVETEIASIIKKVNYVDYISGINGKECCTTIVDMERSCNPPL</sequence>
<comment type="caution">
    <text evidence="1">The sequence shown here is derived from an EMBL/GenBank/DDBJ whole genome shotgun (WGS) entry which is preliminary data.</text>
</comment>
<gene>
    <name evidence="1" type="ORF">ENUP19_0219G0012</name>
</gene>
<evidence type="ECO:0000313" key="2">
    <source>
        <dbReference type="Proteomes" id="UP001628156"/>
    </source>
</evidence>
<accession>A0ABQ0DPN1</accession>
<proteinExistence type="predicted"/>